<keyword evidence="4" id="KW-0560">Oxidoreductase</keyword>
<protein>
    <submittedName>
        <fullName evidence="6">Ni/Fe hydrogenase</fullName>
    </submittedName>
</protein>
<organism evidence="6 7">
    <name type="scientific">Thermodesulfobacterium geofontis</name>
    <dbReference type="NCBI Taxonomy" id="1295609"/>
    <lineage>
        <taxon>Bacteria</taxon>
        <taxon>Pseudomonadati</taxon>
        <taxon>Thermodesulfobacteriota</taxon>
        <taxon>Thermodesulfobacteria</taxon>
        <taxon>Thermodesulfobacteriales</taxon>
        <taxon>Thermodesulfobacteriaceae</taxon>
        <taxon>Thermodesulfobacterium</taxon>
    </lineage>
</organism>
<evidence type="ECO:0000313" key="7">
    <source>
        <dbReference type="Proteomes" id="UP000235619"/>
    </source>
</evidence>
<accession>A0A2N7QFS5</accession>
<dbReference type="InterPro" id="IPR037024">
    <property type="entry name" value="NiFe_Hase_small_N_sf"/>
</dbReference>
<dbReference type="GO" id="GO:0009055">
    <property type="term" value="F:electron transfer activity"/>
    <property type="evidence" value="ECO:0007669"/>
    <property type="project" value="TreeGrafter"/>
</dbReference>
<dbReference type="PANTHER" id="PTHR30013:SF7">
    <property type="entry name" value="HYDROGENASE-2 SMALL CHAIN"/>
    <property type="match status" value="1"/>
</dbReference>
<feature type="domain" description="NADH:ubiquinone oxidoreductase-like 20kDa subunit" evidence="5">
    <location>
        <begin position="38"/>
        <end position="183"/>
    </location>
</feature>
<evidence type="ECO:0000313" key="6">
    <source>
        <dbReference type="EMBL" id="PMP97709.1"/>
    </source>
</evidence>
<dbReference type="NCBIfam" id="TIGR00391">
    <property type="entry name" value="hydA"/>
    <property type="match status" value="1"/>
</dbReference>
<feature type="non-terminal residue" evidence="6">
    <location>
        <position position="231"/>
    </location>
</feature>
<dbReference type="GO" id="GO:0016020">
    <property type="term" value="C:membrane"/>
    <property type="evidence" value="ECO:0007669"/>
    <property type="project" value="TreeGrafter"/>
</dbReference>
<name>A0A2N7QFS5_9BACT</name>
<comment type="caution">
    <text evidence="6">The sequence shown here is derived from an EMBL/GenBank/DDBJ whole genome shotgun (WGS) entry which is preliminary data.</text>
</comment>
<dbReference type="GO" id="GO:0008901">
    <property type="term" value="F:ferredoxin hydrogenase activity"/>
    <property type="evidence" value="ECO:0007669"/>
    <property type="project" value="InterPro"/>
</dbReference>
<gene>
    <name evidence="6" type="ORF">C0169_02245</name>
</gene>
<keyword evidence="3" id="KW-0574">Periplasm</keyword>
<dbReference type="InterPro" id="IPR001821">
    <property type="entry name" value="NiFe_hydrogenase_ssu"/>
</dbReference>
<dbReference type="PANTHER" id="PTHR30013">
    <property type="entry name" value="NIFE / NIFESE HYDROGENASE SMALL SUBUNIT FAMILY MEMBER"/>
    <property type="match status" value="1"/>
</dbReference>
<proteinExistence type="predicted"/>
<dbReference type="GO" id="GO:0009061">
    <property type="term" value="P:anaerobic respiration"/>
    <property type="evidence" value="ECO:0007669"/>
    <property type="project" value="TreeGrafter"/>
</dbReference>
<dbReference type="Gene3D" id="3.40.50.700">
    <property type="entry name" value="NADH:ubiquinone oxidoreductase-like, 20kDa subunit"/>
    <property type="match status" value="1"/>
</dbReference>
<sequence>MEVKPKEVIRIFRNSLMKRAFSKINPKPTFVWLHFMDCTGCSEALLRSDNPSIKDLLLDVINLEYHETLMAAGGKEAEKTLFQTIEKYKEKYFCVIEGAIPVKDGGVYCKIGGKTAKDILKKVANNAKLVISIGTCACFGGIPAAFPNPTGAVGVKDVIEKKKLINIPGCPPNPYNFLATLAYIFLFKKIPPLDDLGRPKFAYGELVHDLCERSDYYDEGKFAEAFGDEGH</sequence>
<evidence type="ECO:0000256" key="1">
    <source>
        <dbReference type="ARBA" id="ARBA00004418"/>
    </source>
</evidence>
<dbReference type="EMBL" id="PNJD01000138">
    <property type="protein sequence ID" value="PMP97709.1"/>
    <property type="molecule type" value="Genomic_DNA"/>
</dbReference>
<dbReference type="Proteomes" id="UP000235619">
    <property type="component" value="Unassembled WGS sequence"/>
</dbReference>
<dbReference type="AlphaFoldDB" id="A0A2N7QFS5"/>
<dbReference type="PRINTS" id="PR00614">
    <property type="entry name" value="NIHGNASESMLL"/>
</dbReference>
<reference evidence="6 7" key="1">
    <citation type="submission" date="2018-01" db="EMBL/GenBank/DDBJ databases">
        <title>Metagenomic assembled genomes from two thermal pools in the Uzon Caldera, Kamchatka, Russia.</title>
        <authorList>
            <person name="Wilkins L."/>
            <person name="Ettinger C."/>
        </authorList>
    </citation>
    <scope>NUCLEOTIDE SEQUENCE [LARGE SCALE GENOMIC DNA]</scope>
    <source>
        <strain evidence="6">ARK-04</strain>
    </source>
</reference>
<comment type="subcellular location">
    <subcellularLocation>
        <location evidence="1">Periplasm</location>
    </subcellularLocation>
</comment>
<evidence type="ECO:0000256" key="2">
    <source>
        <dbReference type="ARBA" id="ARBA00011771"/>
    </source>
</evidence>
<comment type="subunit">
    <text evidence="2">Heterodimer of a large and a small subunit.</text>
</comment>
<dbReference type="GO" id="GO:0042597">
    <property type="term" value="C:periplasmic space"/>
    <property type="evidence" value="ECO:0007669"/>
    <property type="project" value="UniProtKB-SubCell"/>
</dbReference>
<dbReference type="Pfam" id="PF01058">
    <property type="entry name" value="Oxidored_q6"/>
    <property type="match status" value="1"/>
</dbReference>
<dbReference type="GO" id="GO:0051536">
    <property type="term" value="F:iron-sulfur cluster binding"/>
    <property type="evidence" value="ECO:0007669"/>
    <property type="project" value="InterPro"/>
</dbReference>
<evidence type="ECO:0000256" key="4">
    <source>
        <dbReference type="ARBA" id="ARBA00023002"/>
    </source>
</evidence>
<evidence type="ECO:0000259" key="5">
    <source>
        <dbReference type="Pfam" id="PF01058"/>
    </source>
</evidence>
<dbReference type="GO" id="GO:0044569">
    <property type="term" value="C:[Ni-Fe] hydrogenase complex"/>
    <property type="evidence" value="ECO:0007669"/>
    <property type="project" value="TreeGrafter"/>
</dbReference>
<evidence type="ECO:0000256" key="3">
    <source>
        <dbReference type="ARBA" id="ARBA00022764"/>
    </source>
</evidence>
<dbReference type="SUPFAM" id="SSF56770">
    <property type="entry name" value="HydA/Nqo6-like"/>
    <property type="match status" value="1"/>
</dbReference>
<dbReference type="GO" id="GO:0009375">
    <property type="term" value="C:ferredoxin hydrogenase complex"/>
    <property type="evidence" value="ECO:0007669"/>
    <property type="project" value="InterPro"/>
</dbReference>
<dbReference type="InterPro" id="IPR006137">
    <property type="entry name" value="NADH_UbQ_OxRdtase-like_20kDa"/>
</dbReference>